<dbReference type="OrthoDB" id="831785at2"/>
<sequence>MNHKRLTNPFLFGLVVILFFSSSLFGQTKQYSGPYAIEKYAGIAEYDYYLVSKDTVLEGDFKMYRSNLDLLINKEDSSFLFEGGFKENYPTGEWLFQFGDFKTDKSSQLVNYQYRVNINGIQEEAKGKIREGRPDGIWVYTVNHIKDSEIEKTTFKSTIEFNKGVPQKDFSIENDQNTLVGRFLRNGVAHDQWSLFSSNAMGTNEDWNFSDGILKNIQINDSRNKSIPIYTLKNKNTKTVHLDKRYLNAIQLQIALNGEDSIYHGNIEQLLKQNNDYYKKIDGILSNLGKSTFSPELKVKVPYYPLDSVEIGLVKTIVDKNNSSKKIREALLRNTQLNILKLSDSESFYYYNLINEITNTFVNPIENFVLYNKQQIVEFVPREAVLQSLWEDKIPSYKTITVANDVNNVENKKTYELYADKDFSFTTSTSLEQIAQIASNTQKSLAHIQEIVLNKLTKEQRQQELISLEETLISDNTTLSNYIDSTANFISKKYVPALQSINAKSKEQLSIYATIKDNGLKLEKAKSILACNKTYLELAKTTANIPVQVDSLQKVYIDKIWNPFTATLMDEVIKKQITNAYEKVVIPHFLEQVISNLDCKQAEEINTQIKATYIDVLALRNKDTHKLERKLKKEQNPKTIMELFHNYANTKDH</sequence>
<dbReference type="EMBL" id="RBIQ01000008">
    <property type="protein sequence ID" value="RKR13049.1"/>
    <property type="molecule type" value="Genomic_DNA"/>
</dbReference>
<dbReference type="RefSeq" id="WP_121066469.1">
    <property type="nucleotide sequence ID" value="NZ_RBIQ01000008.1"/>
</dbReference>
<accession>A0A495E8Z1</accession>
<dbReference type="Proteomes" id="UP000269412">
    <property type="component" value="Unassembled WGS sequence"/>
</dbReference>
<comment type="caution">
    <text evidence="1">The sequence shown here is derived from an EMBL/GenBank/DDBJ whole genome shotgun (WGS) entry which is preliminary data.</text>
</comment>
<evidence type="ECO:0000313" key="1">
    <source>
        <dbReference type="EMBL" id="RKR13049.1"/>
    </source>
</evidence>
<protein>
    <submittedName>
        <fullName evidence="1">Uncharacterized protein</fullName>
    </submittedName>
</protein>
<name>A0A495E8Z1_9FLAO</name>
<gene>
    <name evidence="1" type="ORF">CLV91_1763</name>
</gene>
<organism evidence="1 2">
    <name type="scientific">Maribacter vaceletii</name>
    <dbReference type="NCBI Taxonomy" id="1206816"/>
    <lineage>
        <taxon>Bacteria</taxon>
        <taxon>Pseudomonadati</taxon>
        <taxon>Bacteroidota</taxon>
        <taxon>Flavobacteriia</taxon>
        <taxon>Flavobacteriales</taxon>
        <taxon>Flavobacteriaceae</taxon>
        <taxon>Maribacter</taxon>
    </lineage>
</organism>
<proteinExistence type="predicted"/>
<dbReference type="AlphaFoldDB" id="A0A495E8Z1"/>
<evidence type="ECO:0000313" key="2">
    <source>
        <dbReference type="Proteomes" id="UP000269412"/>
    </source>
</evidence>
<reference evidence="1 2" key="1">
    <citation type="submission" date="2018-10" db="EMBL/GenBank/DDBJ databases">
        <title>Genomic Encyclopedia of Archaeal and Bacterial Type Strains, Phase II (KMG-II): from individual species to whole genera.</title>
        <authorList>
            <person name="Goeker M."/>
        </authorList>
    </citation>
    <scope>NUCLEOTIDE SEQUENCE [LARGE SCALE GENOMIC DNA]</scope>
    <source>
        <strain evidence="1 2">DSM 25230</strain>
    </source>
</reference>
<keyword evidence="2" id="KW-1185">Reference proteome</keyword>